<gene>
    <name evidence="1" type="ORF">Amon02_000809400</name>
</gene>
<reference evidence="1" key="1">
    <citation type="submission" date="2023-04" db="EMBL/GenBank/DDBJ databases">
        <title>Ambrosiozyma monospora NBRC 10751.</title>
        <authorList>
            <person name="Ichikawa N."/>
            <person name="Sato H."/>
            <person name="Tonouchi N."/>
        </authorList>
    </citation>
    <scope>NUCLEOTIDE SEQUENCE</scope>
    <source>
        <strain evidence="1">NBRC 10751</strain>
    </source>
</reference>
<accession>A0ACB5TDX7</accession>
<keyword evidence="2" id="KW-1185">Reference proteome</keyword>
<comment type="caution">
    <text evidence="1">The sequence shown here is derived from an EMBL/GenBank/DDBJ whole genome shotgun (WGS) entry which is preliminary data.</text>
</comment>
<evidence type="ECO:0000313" key="2">
    <source>
        <dbReference type="Proteomes" id="UP001165064"/>
    </source>
</evidence>
<proteinExistence type="predicted"/>
<dbReference type="EMBL" id="BSXS01006997">
    <property type="protein sequence ID" value="GME86780.1"/>
    <property type="molecule type" value="Genomic_DNA"/>
</dbReference>
<sequence length="126" mass="14187">MLSIGERLLTAVMTRYSADNVSGETAIDDDVGAIHCIYHGDSSSDLLTLDLTRLNFNCFSSISFSAPDIKESTMIILNEVSSTLYDFEIQDRFKEYFIIEVPLITENMIHCGFGKLNYITKQTKLT</sequence>
<protein>
    <submittedName>
        <fullName evidence="1">Unnamed protein product</fullName>
    </submittedName>
</protein>
<dbReference type="Proteomes" id="UP001165064">
    <property type="component" value="Unassembled WGS sequence"/>
</dbReference>
<evidence type="ECO:0000313" key="1">
    <source>
        <dbReference type="EMBL" id="GME86780.1"/>
    </source>
</evidence>
<organism evidence="1 2">
    <name type="scientific">Ambrosiozyma monospora</name>
    <name type="common">Yeast</name>
    <name type="synonym">Endomycopsis monosporus</name>
    <dbReference type="NCBI Taxonomy" id="43982"/>
    <lineage>
        <taxon>Eukaryota</taxon>
        <taxon>Fungi</taxon>
        <taxon>Dikarya</taxon>
        <taxon>Ascomycota</taxon>
        <taxon>Saccharomycotina</taxon>
        <taxon>Pichiomycetes</taxon>
        <taxon>Pichiales</taxon>
        <taxon>Pichiaceae</taxon>
        <taxon>Ambrosiozyma</taxon>
    </lineage>
</organism>
<name>A0ACB5TDX7_AMBMO</name>